<dbReference type="OrthoDB" id="3555093at2759"/>
<name>A0A4Y8CC34_9HELO</name>
<dbReference type="EMBL" id="PHWZ01001424">
    <property type="protein sequence ID" value="TEY24071.1"/>
    <property type="molecule type" value="Genomic_DNA"/>
</dbReference>
<dbReference type="Proteomes" id="UP000297299">
    <property type="component" value="Unassembled WGS sequence"/>
</dbReference>
<proteinExistence type="predicted"/>
<reference evidence="1 2" key="1">
    <citation type="submission" date="2017-11" db="EMBL/GenBank/DDBJ databases">
        <title>Comparative genomics of Botrytis spp.</title>
        <authorList>
            <person name="Valero-Jimenez C.A."/>
            <person name="Tapia P."/>
            <person name="Veloso J."/>
            <person name="Silva-Moreno E."/>
            <person name="Staats M."/>
            <person name="Valdes J.H."/>
            <person name="Van Kan J.A.L."/>
        </authorList>
    </citation>
    <scope>NUCLEOTIDE SEQUENCE [LARGE SCALE GENOMIC DNA]</scope>
    <source>
        <strain evidence="1 2">MUCL2830</strain>
    </source>
</reference>
<evidence type="ECO:0000313" key="2">
    <source>
        <dbReference type="Proteomes" id="UP000297299"/>
    </source>
</evidence>
<evidence type="ECO:0000313" key="1">
    <source>
        <dbReference type="EMBL" id="TEY24071.1"/>
    </source>
</evidence>
<dbReference type="AlphaFoldDB" id="A0A4Y8CC34"/>
<protein>
    <submittedName>
        <fullName evidence="1">Uncharacterized protein</fullName>
    </submittedName>
</protein>
<comment type="caution">
    <text evidence="1">The sequence shown here is derived from an EMBL/GenBank/DDBJ whole genome shotgun (WGS) entry which is preliminary data.</text>
</comment>
<organism evidence="1 2">
    <name type="scientific">Botryotinia calthae</name>
    <dbReference type="NCBI Taxonomy" id="38488"/>
    <lineage>
        <taxon>Eukaryota</taxon>
        <taxon>Fungi</taxon>
        <taxon>Dikarya</taxon>
        <taxon>Ascomycota</taxon>
        <taxon>Pezizomycotina</taxon>
        <taxon>Leotiomycetes</taxon>
        <taxon>Helotiales</taxon>
        <taxon>Sclerotiniaceae</taxon>
        <taxon>Botryotinia</taxon>
    </lineage>
</organism>
<accession>A0A4Y8CC34</accession>
<keyword evidence="2" id="KW-1185">Reference proteome</keyword>
<sequence length="76" mass="8538">MSDTPGSSPTGSRLEELRASIRTSFADWQYLADELSKVTVADLRSPHVSTTPEEQEYFSRRLCSWLLERSSGSIKS</sequence>
<gene>
    <name evidence="1" type="ORF">BOTCAL_1428g00010</name>
</gene>